<dbReference type="RefSeq" id="WP_033083647.1">
    <property type="nucleotide sequence ID" value="NZ_JQEC01000051.1"/>
</dbReference>
<evidence type="ECO:0000256" key="5">
    <source>
        <dbReference type="ARBA" id="ARBA00022729"/>
    </source>
</evidence>
<dbReference type="InterPro" id="IPR006129">
    <property type="entry name" value="AdhesinB"/>
</dbReference>
<dbReference type="PATRIC" id="fig|28229.3.peg.3670"/>
<dbReference type="GO" id="GO:0046872">
    <property type="term" value="F:metal ion binding"/>
    <property type="evidence" value="ECO:0007669"/>
    <property type="project" value="UniProtKB-KW"/>
</dbReference>
<protein>
    <submittedName>
        <fullName evidence="8">ABC-type metal ion transporter, periplasmic subunit</fullName>
    </submittedName>
</protein>
<evidence type="ECO:0000256" key="4">
    <source>
        <dbReference type="ARBA" id="ARBA00022723"/>
    </source>
</evidence>
<sequence>MARIFYPFLLFVLLTSSNMTMAQPAKKFKVLTSFTIIADIAKNIAGEAAQVESMTKANAEIHNYQVTPSDIRRAHDADLILYNGLNLERWFEKFFNNLNGIPREVVSNNITPLGIGLGPYKGKPNPHAWMSADNANIYIDNIRAALVKHDPENTETYNNNAKRYTAKLQAALAPLKQQISLIPHDKRWLVTSEGAFSYLARDYQLKELYLWPINADAQGTPQQIRQVIDKIKAHNITTIFSESTVSAKPAQQVARATNIHYGGVLYVDSLSNQQGPVPNYIALLKVTLTTISQGLQQ</sequence>
<dbReference type="OrthoDB" id="9793396at2"/>
<organism evidence="8 9">
    <name type="scientific">Colwellia psychrerythraea</name>
    <name type="common">Vibrio psychroerythus</name>
    <dbReference type="NCBI Taxonomy" id="28229"/>
    <lineage>
        <taxon>Bacteria</taxon>
        <taxon>Pseudomonadati</taxon>
        <taxon>Pseudomonadota</taxon>
        <taxon>Gammaproteobacteria</taxon>
        <taxon>Alteromonadales</taxon>
        <taxon>Colwelliaceae</taxon>
        <taxon>Colwellia</taxon>
    </lineage>
</organism>
<evidence type="ECO:0000256" key="1">
    <source>
        <dbReference type="ARBA" id="ARBA00004196"/>
    </source>
</evidence>
<dbReference type="EMBL" id="JQEC01000051">
    <property type="protein sequence ID" value="KGJ89869.1"/>
    <property type="molecule type" value="Genomic_DNA"/>
</dbReference>
<dbReference type="InterPro" id="IPR006128">
    <property type="entry name" value="Lipoprotein_PsaA-like"/>
</dbReference>
<evidence type="ECO:0000313" key="8">
    <source>
        <dbReference type="EMBL" id="KGJ89869.1"/>
    </source>
</evidence>
<reference evidence="8 9" key="1">
    <citation type="submission" date="2014-08" db="EMBL/GenBank/DDBJ databases">
        <title>Genomic and Phenotypic Diversity of Colwellia psychrerythraea strains from Disparate Marine Basins.</title>
        <authorList>
            <person name="Techtmann S.M."/>
            <person name="Stelling S.C."/>
            <person name="Utturkar S.M."/>
            <person name="Alshibli N."/>
            <person name="Harris A."/>
            <person name="Brown S.D."/>
            <person name="Hazen T.C."/>
        </authorList>
    </citation>
    <scope>NUCLEOTIDE SEQUENCE [LARGE SCALE GENOMIC DNA]</scope>
    <source>
        <strain evidence="8 9">GAB14E</strain>
    </source>
</reference>
<proteinExistence type="inferred from homology"/>
<keyword evidence="3 6" id="KW-0813">Transport</keyword>
<dbReference type="SUPFAM" id="SSF53807">
    <property type="entry name" value="Helical backbone' metal receptor"/>
    <property type="match status" value="1"/>
</dbReference>
<dbReference type="Proteomes" id="UP000029868">
    <property type="component" value="Unassembled WGS sequence"/>
</dbReference>
<dbReference type="PRINTS" id="PR00691">
    <property type="entry name" value="ADHESINB"/>
</dbReference>
<dbReference type="AlphaFoldDB" id="A0A099KGF1"/>
<dbReference type="Gene3D" id="3.40.50.1980">
    <property type="entry name" value="Nitrogenase molybdenum iron protein domain"/>
    <property type="match status" value="2"/>
</dbReference>
<evidence type="ECO:0000256" key="3">
    <source>
        <dbReference type="ARBA" id="ARBA00022448"/>
    </source>
</evidence>
<dbReference type="PANTHER" id="PTHR42953:SF1">
    <property type="entry name" value="METAL-BINDING PROTEIN HI_0362-RELATED"/>
    <property type="match status" value="1"/>
</dbReference>
<dbReference type="CDD" id="cd01137">
    <property type="entry name" value="PsaA"/>
    <property type="match status" value="1"/>
</dbReference>
<evidence type="ECO:0000313" key="9">
    <source>
        <dbReference type="Proteomes" id="UP000029868"/>
    </source>
</evidence>
<dbReference type="Pfam" id="PF01297">
    <property type="entry name" value="ZnuA"/>
    <property type="match status" value="1"/>
</dbReference>
<name>A0A099KGF1_COLPS</name>
<dbReference type="GO" id="GO:0030001">
    <property type="term" value="P:metal ion transport"/>
    <property type="evidence" value="ECO:0007669"/>
    <property type="project" value="InterPro"/>
</dbReference>
<dbReference type="PANTHER" id="PTHR42953">
    <property type="entry name" value="HIGH-AFFINITY ZINC UPTAKE SYSTEM PROTEIN ZNUA-RELATED"/>
    <property type="match status" value="1"/>
</dbReference>
<comment type="subcellular location">
    <subcellularLocation>
        <location evidence="1">Cell envelope</location>
    </subcellularLocation>
</comment>
<evidence type="ECO:0000256" key="7">
    <source>
        <dbReference type="SAM" id="SignalP"/>
    </source>
</evidence>
<feature type="signal peptide" evidence="7">
    <location>
        <begin position="1"/>
        <end position="22"/>
    </location>
</feature>
<accession>A0A099KGF1</accession>
<keyword evidence="5 7" id="KW-0732">Signal</keyword>
<keyword evidence="4" id="KW-0479">Metal-binding</keyword>
<evidence type="ECO:0000256" key="2">
    <source>
        <dbReference type="ARBA" id="ARBA00011028"/>
    </source>
</evidence>
<dbReference type="InterPro" id="IPR050492">
    <property type="entry name" value="Bact_metal-bind_prot9"/>
</dbReference>
<dbReference type="InterPro" id="IPR006127">
    <property type="entry name" value="ZnuA-like"/>
</dbReference>
<evidence type="ECO:0000256" key="6">
    <source>
        <dbReference type="RuleBase" id="RU003512"/>
    </source>
</evidence>
<comment type="caution">
    <text evidence="8">The sequence shown here is derived from an EMBL/GenBank/DDBJ whole genome shotgun (WGS) entry which is preliminary data.</text>
</comment>
<gene>
    <name evidence="8" type="ORF">GAB14E_3747</name>
</gene>
<dbReference type="GO" id="GO:0007155">
    <property type="term" value="P:cell adhesion"/>
    <property type="evidence" value="ECO:0007669"/>
    <property type="project" value="InterPro"/>
</dbReference>
<feature type="chain" id="PRO_5001956841" evidence="7">
    <location>
        <begin position="23"/>
        <end position="297"/>
    </location>
</feature>
<dbReference type="GO" id="GO:0030313">
    <property type="term" value="C:cell envelope"/>
    <property type="evidence" value="ECO:0007669"/>
    <property type="project" value="UniProtKB-SubCell"/>
</dbReference>
<dbReference type="PRINTS" id="PR00690">
    <property type="entry name" value="ADHESNFAMILY"/>
</dbReference>
<comment type="similarity">
    <text evidence="2 6">Belongs to the bacterial solute-binding protein 9 family.</text>
</comment>